<dbReference type="AlphaFoldDB" id="D3AG10"/>
<reference evidence="2 3" key="1">
    <citation type="submission" date="2010-01" db="EMBL/GenBank/DDBJ databases">
        <authorList>
            <person name="Weinstock G."/>
            <person name="Sodergren E."/>
            <person name="Clifton S."/>
            <person name="Fulton L."/>
            <person name="Fulton B."/>
            <person name="Courtney L."/>
            <person name="Fronick C."/>
            <person name="Harrison M."/>
            <person name="Strong C."/>
            <person name="Farmer C."/>
            <person name="Delahaunty K."/>
            <person name="Markovic C."/>
            <person name="Hall O."/>
            <person name="Minx P."/>
            <person name="Tomlinson C."/>
            <person name="Mitreva M."/>
            <person name="Nelson J."/>
            <person name="Hou S."/>
            <person name="Wollam A."/>
            <person name="Pepin K.H."/>
            <person name="Johnson M."/>
            <person name="Bhonagiri V."/>
            <person name="Nash W.E."/>
            <person name="Warren W."/>
            <person name="Chinwalla A."/>
            <person name="Mardis E.R."/>
            <person name="Wilson R.K."/>
        </authorList>
    </citation>
    <scope>NUCLEOTIDE SEQUENCE [LARGE SCALE GENOMIC DNA]</scope>
    <source>
        <strain evidence="2 3">DSM 13479</strain>
    </source>
</reference>
<evidence type="ECO:0000313" key="2">
    <source>
        <dbReference type="EMBL" id="EFC99235.1"/>
    </source>
</evidence>
<keyword evidence="1" id="KW-1133">Transmembrane helix</keyword>
<evidence type="ECO:0000256" key="1">
    <source>
        <dbReference type="SAM" id="Phobius"/>
    </source>
</evidence>
<accession>D3AG10</accession>
<gene>
    <name evidence="2" type="ORF">CLOSTHATH_02546</name>
</gene>
<keyword evidence="1" id="KW-0472">Membrane</keyword>
<feature type="transmembrane region" description="Helical" evidence="1">
    <location>
        <begin position="60"/>
        <end position="77"/>
    </location>
</feature>
<protein>
    <submittedName>
        <fullName evidence="2">Uncharacterized protein</fullName>
    </submittedName>
</protein>
<dbReference type="HOGENOM" id="CLU_2259420_0_0_9"/>
<dbReference type="Proteomes" id="UP000004968">
    <property type="component" value="Unassembled WGS sequence"/>
</dbReference>
<dbReference type="EMBL" id="ACIO01000203">
    <property type="protein sequence ID" value="EFC99235.1"/>
    <property type="molecule type" value="Genomic_DNA"/>
</dbReference>
<keyword evidence="1" id="KW-0812">Transmembrane</keyword>
<organism evidence="2 3">
    <name type="scientific">Hungatella hathewayi DSM 13479</name>
    <dbReference type="NCBI Taxonomy" id="566550"/>
    <lineage>
        <taxon>Bacteria</taxon>
        <taxon>Bacillati</taxon>
        <taxon>Bacillota</taxon>
        <taxon>Clostridia</taxon>
        <taxon>Lachnospirales</taxon>
        <taxon>Lachnospiraceae</taxon>
        <taxon>Hungatella</taxon>
    </lineage>
</organism>
<feature type="non-terminal residue" evidence="2">
    <location>
        <position position="106"/>
    </location>
</feature>
<name>D3AG10_9FIRM</name>
<sequence length="106" mass="12739">MKKYLSFFRLRFIHGLQYRTAAVSGMVTQFVWGSMEILLFRAFYQADASSFPMTFQALSSYVWLQQAFLALYMAWFWEMELFDSITTGNVVYELCRPIRLYDMWYV</sequence>
<evidence type="ECO:0000313" key="3">
    <source>
        <dbReference type="Proteomes" id="UP000004968"/>
    </source>
</evidence>
<proteinExistence type="predicted"/>
<feature type="transmembrane region" description="Helical" evidence="1">
    <location>
        <begin position="21"/>
        <end position="40"/>
    </location>
</feature>
<comment type="caution">
    <text evidence="2">The sequence shown here is derived from an EMBL/GenBank/DDBJ whole genome shotgun (WGS) entry which is preliminary data.</text>
</comment>